<dbReference type="Proteomes" id="UP000515489">
    <property type="component" value="Chromosome"/>
</dbReference>
<feature type="domain" description="Protein-glutamine gamma-glutamyltransferase-like C-terminal" evidence="3">
    <location>
        <begin position="175"/>
        <end position="240"/>
    </location>
</feature>
<dbReference type="RefSeq" id="WP_185889163.1">
    <property type="nucleotide sequence ID" value="NZ_CP060202.1"/>
</dbReference>
<dbReference type="AlphaFoldDB" id="A0A7G7WA90"/>
<gene>
    <name evidence="4" type="ORF">H4317_05620</name>
</gene>
<proteinExistence type="predicted"/>
<protein>
    <submittedName>
        <fullName evidence="4">DUF4129 domain-containing protein</fullName>
    </submittedName>
</protein>
<dbReference type="InterPro" id="IPR025403">
    <property type="entry name" value="TgpA-like_C"/>
</dbReference>
<reference evidence="4 5" key="1">
    <citation type="submission" date="2020-08" db="EMBL/GenBank/DDBJ databases">
        <title>Hymenobacter sp. S2-20-2 genome sequencing.</title>
        <authorList>
            <person name="Jin L."/>
        </authorList>
    </citation>
    <scope>NUCLEOTIDE SEQUENCE [LARGE SCALE GENOMIC DNA]</scope>
    <source>
        <strain evidence="4 5">S2-20-2</strain>
    </source>
</reference>
<evidence type="ECO:0000256" key="1">
    <source>
        <dbReference type="SAM" id="Phobius"/>
    </source>
</evidence>
<feature type="signal peptide" evidence="2">
    <location>
        <begin position="1"/>
        <end position="28"/>
    </location>
</feature>
<keyword evidence="1" id="KW-0472">Membrane</keyword>
<evidence type="ECO:0000313" key="5">
    <source>
        <dbReference type="Proteomes" id="UP000515489"/>
    </source>
</evidence>
<keyword evidence="1" id="KW-1133">Transmembrane helix</keyword>
<accession>A0A7G7WA90</accession>
<name>A0A7G7WA90_9BACT</name>
<feature type="transmembrane region" description="Helical" evidence="1">
    <location>
        <begin position="102"/>
        <end position="120"/>
    </location>
</feature>
<evidence type="ECO:0000313" key="4">
    <source>
        <dbReference type="EMBL" id="QNH63283.1"/>
    </source>
</evidence>
<evidence type="ECO:0000256" key="2">
    <source>
        <dbReference type="SAM" id="SignalP"/>
    </source>
</evidence>
<evidence type="ECO:0000259" key="3">
    <source>
        <dbReference type="Pfam" id="PF13559"/>
    </source>
</evidence>
<keyword evidence="5" id="KW-1185">Reference proteome</keyword>
<organism evidence="4 5">
    <name type="scientific">Hymenobacter sediminicola</name>
    <dbReference type="NCBI Taxonomy" id="2761579"/>
    <lineage>
        <taxon>Bacteria</taxon>
        <taxon>Pseudomonadati</taxon>
        <taxon>Bacteroidota</taxon>
        <taxon>Cytophagia</taxon>
        <taxon>Cytophagales</taxon>
        <taxon>Hymenobacteraceae</taxon>
        <taxon>Hymenobacter</taxon>
    </lineage>
</organism>
<sequence>MFLVLLFRRCRVAVLLVLVALAAMPAAAQRPRNAAATYPLPPDRTTPVTLRRPAPERLREFRQQREFQYVEVKSEQSSWDLLWARFWHWLSDLLETRPGKLVWKYGICVGLVVALVYVVLKLMQVDLTRAFGRSPRPVALAYDVQAEDIHGQDFEALLAAAEAENNYRLAVRLGYLHVLKQLADQSLIRWQPDKTNHDYLFELPAGPLPDAFRELTQQFDYVWYGEHDDLTPAHYAQARATRLAFQQLLHTGRRAA</sequence>
<dbReference type="KEGG" id="hsk:H4317_05620"/>
<keyword evidence="1" id="KW-0812">Transmembrane</keyword>
<keyword evidence="2" id="KW-0732">Signal</keyword>
<feature type="chain" id="PRO_5028973668" evidence="2">
    <location>
        <begin position="29"/>
        <end position="256"/>
    </location>
</feature>
<dbReference type="Pfam" id="PF13559">
    <property type="entry name" value="DUF4129"/>
    <property type="match status" value="1"/>
</dbReference>
<dbReference type="EMBL" id="CP060202">
    <property type="protein sequence ID" value="QNH63283.1"/>
    <property type="molecule type" value="Genomic_DNA"/>
</dbReference>